<sequence length="77" mass="8061">MAVMLQPVGMASVAATFPDLSSKLSVHSVPGAQFLFVLLAIRSDASSVSGWIRGTRKAGKITAKAVAVSVLFHHLII</sequence>
<dbReference type="Proteomes" id="UP000250235">
    <property type="component" value="Unassembled WGS sequence"/>
</dbReference>
<keyword evidence="2" id="KW-1185">Reference proteome</keyword>
<evidence type="ECO:0000313" key="1">
    <source>
        <dbReference type="EMBL" id="KZV29734.1"/>
    </source>
</evidence>
<protein>
    <submittedName>
        <fullName evidence="1">Uncharacterized protein</fullName>
    </submittedName>
</protein>
<name>A0A2Z7B5E7_9LAMI</name>
<reference evidence="1 2" key="1">
    <citation type="journal article" date="2015" name="Proc. Natl. Acad. Sci. U.S.A.">
        <title>The resurrection genome of Boea hygrometrica: A blueprint for survival of dehydration.</title>
        <authorList>
            <person name="Xiao L."/>
            <person name="Yang G."/>
            <person name="Zhang L."/>
            <person name="Yang X."/>
            <person name="Zhao S."/>
            <person name="Ji Z."/>
            <person name="Zhou Q."/>
            <person name="Hu M."/>
            <person name="Wang Y."/>
            <person name="Chen M."/>
            <person name="Xu Y."/>
            <person name="Jin H."/>
            <person name="Xiao X."/>
            <person name="Hu G."/>
            <person name="Bao F."/>
            <person name="Hu Y."/>
            <person name="Wan P."/>
            <person name="Li L."/>
            <person name="Deng X."/>
            <person name="Kuang T."/>
            <person name="Xiang C."/>
            <person name="Zhu J.K."/>
            <person name="Oliver M.J."/>
            <person name="He Y."/>
        </authorList>
    </citation>
    <scope>NUCLEOTIDE SEQUENCE [LARGE SCALE GENOMIC DNA]</scope>
    <source>
        <strain evidence="2">cv. XS01</strain>
    </source>
</reference>
<gene>
    <name evidence="1" type="ORF">F511_05828</name>
</gene>
<dbReference type="EMBL" id="KV009357">
    <property type="protein sequence ID" value="KZV29734.1"/>
    <property type="molecule type" value="Genomic_DNA"/>
</dbReference>
<dbReference type="AlphaFoldDB" id="A0A2Z7B5E7"/>
<organism evidence="1 2">
    <name type="scientific">Dorcoceras hygrometricum</name>
    <dbReference type="NCBI Taxonomy" id="472368"/>
    <lineage>
        <taxon>Eukaryota</taxon>
        <taxon>Viridiplantae</taxon>
        <taxon>Streptophyta</taxon>
        <taxon>Embryophyta</taxon>
        <taxon>Tracheophyta</taxon>
        <taxon>Spermatophyta</taxon>
        <taxon>Magnoliopsida</taxon>
        <taxon>eudicotyledons</taxon>
        <taxon>Gunneridae</taxon>
        <taxon>Pentapetalae</taxon>
        <taxon>asterids</taxon>
        <taxon>lamiids</taxon>
        <taxon>Lamiales</taxon>
        <taxon>Gesneriaceae</taxon>
        <taxon>Didymocarpoideae</taxon>
        <taxon>Trichosporeae</taxon>
        <taxon>Loxocarpinae</taxon>
        <taxon>Dorcoceras</taxon>
    </lineage>
</organism>
<proteinExistence type="predicted"/>
<evidence type="ECO:0000313" key="2">
    <source>
        <dbReference type="Proteomes" id="UP000250235"/>
    </source>
</evidence>
<accession>A0A2Z7B5E7</accession>